<dbReference type="OrthoDB" id="982687at2"/>
<protein>
    <submittedName>
        <fullName evidence="1">Uncharacterized protein</fullName>
    </submittedName>
</protein>
<evidence type="ECO:0000313" key="2">
    <source>
        <dbReference type="Proteomes" id="UP000184050"/>
    </source>
</evidence>
<evidence type="ECO:0000313" key="1">
    <source>
        <dbReference type="EMBL" id="SHJ69042.1"/>
    </source>
</evidence>
<dbReference type="EMBL" id="FQZE01000026">
    <property type="protein sequence ID" value="SHJ69042.1"/>
    <property type="molecule type" value="Genomic_DNA"/>
</dbReference>
<dbReference type="RefSeq" id="WP_073171525.1">
    <property type="nucleotide sequence ID" value="NZ_FQZE01000026.1"/>
</dbReference>
<name>A0A1M6LCZ5_9BACT</name>
<dbReference type="Proteomes" id="UP000184050">
    <property type="component" value="Unassembled WGS sequence"/>
</dbReference>
<dbReference type="AlphaFoldDB" id="A0A1M6LCZ5"/>
<reference evidence="1 2" key="1">
    <citation type="submission" date="2016-11" db="EMBL/GenBank/DDBJ databases">
        <authorList>
            <person name="Jaros S."/>
            <person name="Januszkiewicz K."/>
            <person name="Wedrychowicz H."/>
        </authorList>
    </citation>
    <scope>NUCLEOTIDE SEQUENCE [LARGE SCALE GENOMIC DNA]</scope>
    <source>
        <strain evidence="1 2">DSM 27063</strain>
    </source>
</reference>
<accession>A0A1M6LCZ5</accession>
<organism evidence="1 2">
    <name type="scientific">Tangfeifania diversioriginum</name>
    <dbReference type="NCBI Taxonomy" id="1168035"/>
    <lineage>
        <taxon>Bacteria</taxon>
        <taxon>Pseudomonadati</taxon>
        <taxon>Bacteroidota</taxon>
        <taxon>Bacteroidia</taxon>
        <taxon>Marinilabiliales</taxon>
        <taxon>Prolixibacteraceae</taxon>
        <taxon>Tangfeifania</taxon>
    </lineage>
</organism>
<keyword evidence="2" id="KW-1185">Reference proteome</keyword>
<gene>
    <name evidence="1" type="ORF">SAMN05444280_12653</name>
</gene>
<dbReference type="STRING" id="1168035.SAMN05444280_12653"/>
<proteinExistence type="predicted"/>
<sequence length="117" mass="13708">MLAKYYEYNYTDPIIELFLNRMNDLNYRYYASELLDRLMHSDDFDFNASIRKAIAILRLTGVPVQQHFSCIYRSAARGMQRDWKLSELACSLVIISAEPENQEIEKIQQALMGYLGI</sequence>